<dbReference type="EMBL" id="JARAOO010000007">
    <property type="protein sequence ID" value="KAJ7961275.1"/>
    <property type="molecule type" value="Genomic_DNA"/>
</dbReference>
<feature type="transmembrane region" description="Helical" evidence="7">
    <location>
        <begin position="277"/>
        <end position="294"/>
    </location>
</feature>
<feature type="region of interest" description="Disordered" evidence="6">
    <location>
        <begin position="426"/>
        <end position="477"/>
    </location>
</feature>
<keyword evidence="9" id="KW-1185">Reference proteome</keyword>
<accession>A0AAD7PNN0</accession>
<comment type="subcellular location">
    <subcellularLocation>
        <location evidence="1">Membrane</location>
        <topology evidence="1">Multi-pass membrane protein</topology>
    </subcellularLocation>
</comment>
<feature type="transmembrane region" description="Helical" evidence="7">
    <location>
        <begin position="359"/>
        <end position="383"/>
    </location>
</feature>
<reference evidence="8" key="1">
    <citation type="journal article" date="2023" name="Science">
        <title>Elucidation of the pathway for biosynthesis of saponin adjuvants from the soapbark tree.</title>
        <authorList>
            <person name="Reed J."/>
            <person name="Orme A."/>
            <person name="El-Demerdash A."/>
            <person name="Owen C."/>
            <person name="Martin L.B.B."/>
            <person name="Misra R.C."/>
            <person name="Kikuchi S."/>
            <person name="Rejzek M."/>
            <person name="Martin A.C."/>
            <person name="Harkess A."/>
            <person name="Leebens-Mack J."/>
            <person name="Louveau T."/>
            <person name="Stephenson M.J."/>
            <person name="Osbourn A."/>
        </authorList>
    </citation>
    <scope>NUCLEOTIDE SEQUENCE</scope>
    <source>
        <strain evidence="8">S10</strain>
    </source>
</reference>
<comment type="caution">
    <text evidence="8">The sequence shown here is derived from an EMBL/GenBank/DDBJ whole genome shotgun (WGS) entry which is preliminary data.</text>
</comment>
<evidence type="ECO:0000313" key="9">
    <source>
        <dbReference type="Proteomes" id="UP001163823"/>
    </source>
</evidence>
<gene>
    <name evidence="8" type="ORF">O6P43_016636</name>
</gene>
<dbReference type="KEGG" id="qsa:O6P43_016636"/>
<evidence type="ECO:0000256" key="2">
    <source>
        <dbReference type="ARBA" id="ARBA00005982"/>
    </source>
</evidence>
<dbReference type="Proteomes" id="UP001163823">
    <property type="component" value="Chromosome 7"/>
</dbReference>
<dbReference type="AlphaFoldDB" id="A0AAD7PNN0"/>
<sequence>MIYAINVMELKVHKAAILVNALDGLSSVLVAVIAYIAEAHTNLFNVIIFSTGLYAMGLIVLWIILWASTEVRMFYVAVFLIAMGKAGVDPPLKAFLDYQLRGGKQIVQQKYRKDDQEQQRREVNIQDDQEEQRDVGIAIWWHSAWICGSIVALILLAKDIIFRHLFKIMAIITGTTYLLFFSGLIICFDPEELTTYRQHRRDPTRNSFVDIYRTFNEASNKIYEMDNYINGDSFLVPATFFFVLKYYICDMVLFLFWWKRKSVADEQRRIKYLRIRIGVGIVCAIVSCIAAWQVERRRVHLIDKELAMGDQNKTSTSLSILWLTPQYLLLGLMEGLAGGGLVTFYYNRLPKHMKNFSKPFSELVLSIGKFSNIILLLIFRSWFKQYINTSHLDRYFLMLAILSSVSLCIYCCTYKSAVDEKLSVPTVGDTENSQTNNTEHSQEAPSENKGAEIVERGQEILDTQPEAPAENLEEDQT</sequence>
<organism evidence="8 9">
    <name type="scientific">Quillaja saponaria</name>
    <name type="common">Soap bark tree</name>
    <dbReference type="NCBI Taxonomy" id="32244"/>
    <lineage>
        <taxon>Eukaryota</taxon>
        <taxon>Viridiplantae</taxon>
        <taxon>Streptophyta</taxon>
        <taxon>Embryophyta</taxon>
        <taxon>Tracheophyta</taxon>
        <taxon>Spermatophyta</taxon>
        <taxon>Magnoliopsida</taxon>
        <taxon>eudicotyledons</taxon>
        <taxon>Gunneridae</taxon>
        <taxon>Pentapetalae</taxon>
        <taxon>rosids</taxon>
        <taxon>fabids</taxon>
        <taxon>Fabales</taxon>
        <taxon>Quillajaceae</taxon>
        <taxon>Quillaja</taxon>
    </lineage>
</organism>
<feature type="transmembrane region" description="Helical" evidence="7">
    <location>
        <begin position="168"/>
        <end position="186"/>
    </location>
</feature>
<dbReference type="Gene3D" id="1.20.1250.20">
    <property type="entry name" value="MFS general substrate transporter like domains"/>
    <property type="match status" value="2"/>
</dbReference>
<feature type="compositionally biased region" description="Basic and acidic residues" evidence="6">
    <location>
        <begin position="449"/>
        <end position="459"/>
    </location>
</feature>
<evidence type="ECO:0000256" key="5">
    <source>
        <dbReference type="ARBA" id="ARBA00023136"/>
    </source>
</evidence>
<proteinExistence type="inferred from homology"/>
<dbReference type="InterPro" id="IPR000109">
    <property type="entry name" value="POT_fam"/>
</dbReference>
<dbReference type="Pfam" id="PF00854">
    <property type="entry name" value="PTR2"/>
    <property type="match status" value="1"/>
</dbReference>
<evidence type="ECO:0000256" key="1">
    <source>
        <dbReference type="ARBA" id="ARBA00004141"/>
    </source>
</evidence>
<dbReference type="PANTHER" id="PTHR11654">
    <property type="entry name" value="OLIGOPEPTIDE TRANSPORTER-RELATED"/>
    <property type="match status" value="1"/>
</dbReference>
<evidence type="ECO:0000313" key="8">
    <source>
        <dbReference type="EMBL" id="KAJ7961275.1"/>
    </source>
</evidence>
<keyword evidence="5 7" id="KW-0472">Membrane</keyword>
<evidence type="ECO:0000256" key="3">
    <source>
        <dbReference type="ARBA" id="ARBA00022692"/>
    </source>
</evidence>
<feature type="transmembrane region" description="Helical" evidence="7">
    <location>
        <begin position="43"/>
        <end position="65"/>
    </location>
</feature>
<keyword evidence="3 7" id="KW-0812">Transmembrane</keyword>
<name>A0AAD7PNN0_QUISA</name>
<comment type="similarity">
    <text evidence="2">Belongs to the major facilitator superfamily. Proton-dependent oligopeptide transporter (POT/PTR) (TC 2.A.17) family.</text>
</comment>
<keyword evidence="4 7" id="KW-1133">Transmembrane helix</keyword>
<dbReference type="GO" id="GO:0022857">
    <property type="term" value="F:transmembrane transporter activity"/>
    <property type="evidence" value="ECO:0007669"/>
    <property type="project" value="InterPro"/>
</dbReference>
<dbReference type="GO" id="GO:0016020">
    <property type="term" value="C:membrane"/>
    <property type="evidence" value="ECO:0007669"/>
    <property type="project" value="UniProtKB-SubCell"/>
</dbReference>
<feature type="transmembrane region" description="Helical" evidence="7">
    <location>
        <begin position="234"/>
        <end position="257"/>
    </location>
</feature>
<evidence type="ECO:0000256" key="4">
    <source>
        <dbReference type="ARBA" id="ARBA00022989"/>
    </source>
</evidence>
<feature type="transmembrane region" description="Helical" evidence="7">
    <location>
        <begin position="137"/>
        <end position="156"/>
    </location>
</feature>
<protein>
    <submittedName>
        <fullName evidence="8">Protein NRT1/ PTR FAMILY 5.7-like</fullName>
    </submittedName>
</protein>
<evidence type="ECO:0000256" key="7">
    <source>
        <dbReference type="SAM" id="Phobius"/>
    </source>
</evidence>
<feature type="transmembrane region" description="Helical" evidence="7">
    <location>
        <begin position="327"/>
        <end position="347"/>
    </location>
</feature>
<dbReference type="InterPro" id="IPR036259">
    <property type="entry name" value="MFS_trans_sf"/>
</dbReference>
<evidence type="ECO:0000256" key="6">
    <source>
        <dbReference type="SAM" id="MobiDB-lite"/>
    </source>
</evidence>
<feature type="compositionally biased region" description="Polar residues" evidence="6">
    <location>
        <begin position="429"/>
        <end position="445"/>
    </location>
</feature>
<feature type="transmembrane region" description="Helical" evidence="7">
    <location>
        <begin position="15"/>
        <end position="37"/>
    </location>
</feature>
<feature type="transmembrane region" description="Helical" evidence="7">
    <location>
        <begin position="395"/>
        <end position="413"/>
    </location>
</feature>